<dbReference type="EMBL" id="BAAAQQ010000002">
    <property type="protein sequence ID" value="GAA2115171.1"/>
    <property type="molecule type" value="Genomic_DNA"/>
</dbReference>
<dbReference type="Gene3D" id="3.20.20.140">
    <property type="entry name" value="Metal-dependent hydrolases"/>
    <property type="match status" value="1"/>
</dbReference>
<organism evidence="2 3">
    <name type="scientific">Nocardioides bigeumensis</name>
    <dbReference type="NCBI Taxonomy" id="433657"/>
    <lineage>
        <taxon>Bacteria</taxon>
        <taxon>Bacillati</taxon>
        <taxon>Actinomycetota</taxon>
        <taxon>Actinomycetes</taxon>
        <taxon>Propionibacteriales</taxon>
        <taxon>Nocardioidaceae</taxon>
        <taxon>Nocardioides</taxon>
    </lineage>
</organism>
<name>A0ABN2XNV2_9ACTN</name>
<dbReference type="SUPFAM" id="SSF51338">
    <property type="entry name" value="Composite domain of metallo-dependent hydrolases"/>
    <property type="match status" value="1"/>
</dbReference>
<dbReference type="Gene3D" id="2.30.40.10">
    <property type="entry name" value="Urease, subunit C, domain 1"/>
    <property type="match status" value="1"/>
</dbReference>
<dbReference type="SUPFAM" id="SSF51556">
    <property type="entry name" value="Metallo-dependent hydrolases"/>
    <property type="match status" value="1"/>
</dbReference>
<gene>
    <name evidence="2" type="ORF">GCM10009843_04220</name>
</gene>
<accession>A0ABN2XNV2</accession>
<dbReference type="PANTHER" id="PTHR43135">
    <property type="entry name" value="ALPHA-D-RIBOSE 1-METHYLPHOSPHONATE 5-TRIPHOSPHATE DIPHOSPHATASE"/>
    <property type="match status" value="1"/>
</dbReference>
<dbReference type="InterPro" id="IPR011059">
    <property type="entry name" value="Metal-dep_hydrolase_composite"/>
</dbReference>
<dbReference type="InterPro" id="IPR032466">
    <property type="entry name" value="Metal_Hydrolase"/>
</dbReference>
<dbReference type="Proteomes" id="UP001500575">
    <property type="component" value="Unassembled WGS sequence"/>
</dbReference>
<sequence>MEQTASMHAIRAAHAFDGERFLQGGATVLVEGDRIIGVEPGGFEVPEGVELTSYDGTLLPGLVDAHVHLVSDGEMGSLERAGTLDDDGLDAMIEGSLRAQAAAGVTTVRDLGDVGFRTLAWRDRAEPGLPRIVAAGPPLTTPGGHCHYLGGEVEGVAGMRAAVAAHAARGVDVIKVMASGGMLTLGSDVFGVQFTAEELRAAVDAAHDAGLRLLAHAHSLAGIEHALAAGADGIEHFSCLTENGPSWSEDLLARVAEAGVVVGPTHGQLLDRLPTLEQLPPAIVAVFEKFGMRPDEMRARRMEVFTRVRAHGIPVCSGLDAGAAPPKPHGALWSAVDWLADAYPVDEALATATSFAAEQCGLGAETGRLRASYAADLLVVDGDLSRDVKRLSQPVAVWVRGLAQPS</sequence>
<dbReference type="InterPro" id="IPR006680">
    <property type="entry name" value="Amidohydro-rel"/>
</dbReference>
<reference evidence="2 3" key="1">
    <citation type="journal article" date="2019" name="Int. J. Syst. Evol. Microbiol.">
        <title>The Global Catalogue of Microorganisms (GCM) 10K type strain sequencing project: providing services to taxonomists for standard genome sequencing and annotation.</title>
        <authorList>
            <consortium name="The Broad Institute Genomics Platform"/>
            <consortium name="The Broad Institute Genome Sequencing Center for Infectious Disease"/>
            <person name="Wu L."/>
            <person name="Ma J."/>
        </authorList>
    </citation>
    <scope>NUCLEOTIDE SEQUENCE [LARGE SCALE GENOMIC DNA]</scope>
    <source>
        <strain evidence="2 3">JCM 16021</strain>
    </source>
</reference>
<protein>
    <submittedName>
        <fullName evidence="2">Amidohydrolase family protein</fullName>
    </submittedName>
</protein>
<evidence type="ECO:0000259" key="1">
    <source>
        <dbReference type="Pfam" id="PF01979"/>
    </source>
</evidence>
<dbReference type="PANTHER" id="PTHR43135:SF3">
    <property type="entry name" value="ALPHA-D-RIBOSE 1-METHYLPHOSPHONATE 5-TRIPHOSPHATE DIPHOSPHATASE"/>
    <property type="match status" value="1"/>
</dbReference>
<feature type="domain" description="Amidohydrolase-related" evidence="1">
    <location>
        <begin position="57"/>
        <end position="401"/>
    </location>
</feature>
<evidence type="ECO:0000313" key="3">
    <source>
        <dbReference type="Proteomes" id="UP001500575"/>
    </source>
</evidence>
<dbReference type="InterPro" id="IPR051781">
    <property type="entry name" value="Metallo-dep_Hydrolase"/>
</dbReference>
<comment type="caution">
    <text evidence="2">The sequence shown here is derived from an EMBL/GenBank/DDBJ whole genome shotgun (WGS) entry which is preliminary data.</text>
</comment>
<dbReference type="Pfam" id="PF01979">
    <property type="entry name" value="Amidohydro_1"/>
    <property type="match status" value="1"/>
</dbReference>
<proteinExistence type="predicted"/>
<evidence type="ECO:0000313" key="2">
    <source>
        <dbReference type="EMBL" id="GAA2115171.1"/>
    </source>
</evidence>
<keyword evidence="3" id="KW-1185">Reference proteome</keyword>